<organism evidence="3 4">
    <name type="scientific">Saitozyma podzolica</name>
    <dbReference type="NCBI Taxonomy" id="1890683"/>
    <lineage>
        <taxon>Eukaryota</taxon>
        <taxon>Fungi</taxon>
        <taxon>Dikarya</taxon>
        <taxon>Basidiomycota</taxon>
        <taxon>Agaricomycotina</taxon>
        <taxon>Tremellomycetes</taxon>
        <taxon>Tremellales</taxon>
        <taxon>Trimorphomycetaceae</taxon>
        <taxon>Saitozyma</taxon>
    </lineage>
</organism>
<evidence type="ECO:0000313" key="3">
    <source>
        <dbReference type="EMBL" id="RSH93989.1"/>
    </source>
</evidence>
<sequence>MTTSPLKTPLRVLRSRETNLGSPSMRSPKSPSKADLEAEGVNSAATSPRLHSTEMGRVLGRLVGRASSRSKASTEPNEGNANRATVVIGPSKRAREDGYLASPARKLFRSAPAAPASMPLPKGQPQTVPRSYAPAYRADTARRTPTPTRVSGSPIKPLPNLPQPSTSPLEVDLAEFDAIFADFPLPPSASQATSSTLSLPVAGSAGKSRLEDALHRLEGVWTDLRAEVGLEEEQRGRMYLLEKEVQRTKAKVDIYRRKVEEMEGMLAREKSERGRAAAEARGMVAHLEKRLAKEQEDRKSAEAALSLTHLSEASSDRRFFDLQQQLDAALQTISRSESAAQAREEGLIRSSRDREEAIMLRAKEREEELTRQAAEKEQGLSRQMREKEVGWRRRLEEAEFAHRALKEGGARLARELEKKDRLLDEAEKRGKGFV</sequence>
<feature type="compositionally biased region" description="Low complexity" evidence="2">
    <location>
        <begin position="110"/>
        <end position="121"/>
    </location>
</feature>
<feature type="region of interest" description="Disordered" evidence="2">
    <location>
        <begin position="364"/>
        <end position="386"/>
    </location>
</feature>
<feature type="coiled-coil region" evidence="1">
    <location>
        <begin position="245"/>
        <end position="304"/>
    </location>
</feature>
<evidence type="ECO:0000313" key="4">
    <source>
        <dbReference type="Proteomes" id="UP000279259"/>
    </source>
</evidence>
<dbReference type="OrthoDB" id="10397711at2759"/>
<name>A0A427YSE0_9TREE</name>
<dbReference type="Proteomes" id="UP000279259">
    <property type="component" value="Unassembled WGS sequence"/>
</dbReference>
<feature type="compositionally biased region" description="Low complexity" evidence="2">
    <location>
        <begin position="132"/>
        <end position="149"/>
    </location>
</feature>
<dbReference type="EMBL" id="RSCD01000003">
    <property type="protein sequence ID" value="RSH93989.1"/>
    <property type="molecule type" value="Genomic_DNA"/>
</dbReference>
<evidence type="ECO:0008006" key="5">
    <source>
        <dbReference type="Google" id="ProtNLM"/>
    </source>
</evidence>
<gene>
    <name evidence="3" type="ORF">EHS25_006642</name>
</gene>
<reference evidence="3 4" key="1">
    <citation type="submission" date="2018-11" db="EMBL/GenBank/DDBJ databases">
        <title>Genome sequence of Saitozyma podzolica DSM 27192.</title>
        <authorList>
            <person name="Aliyu H."/>
            <person name="Gorte O."/>
            <person name="Ochsenreither K."/>
        </authorList>
    </citation>
    <scope>NUCLEOTIDE SEQUENCE [LARGE SCALE GENOMIC DNA]</scope>
    <source>
        <strain evidence="3 4">DSM 27192</strain>
    </source>
</reference>
<proteinExistence type="predicted"/>
<comment type="caution">
    <text evidence="3">The sequence shown here is derived from an EMBL/GenBank/DDBJ whole genome shotgun (WGS) entry which is preliminary data.</text>
</comment>
<feature type="compositionally biased region" description="Low complexity" evidence="2">
    <location>
        <begin position="22"/>
        <end position="33"/>
    </location>
</feature>
<feature type="compositionally biased region" description="Polar residues" evidence="2">
    <location>
        <begin position="67"/>
        <end position="83"/>
    </location>
</feature>
<accession>A0A427YSE0</accession>
<feature type="region of interest" description="Disordered" evidence="2">
    <location>
        <begin position="1"/>
        <end position="96"/>
    </location>
</feature>
<evidence type="ECO:0000256" key="2">
    <source>
        <dbReference type="SAM" id="MobiDB-lite"/>
    </source>
</evidence>
<feature type="region of interest" description="Disordered" evidence="2">
    <location>
        <begin position="110"/>
        <end position="168"/>
    </location>
</feature>
<keyword evidence="1" id="KW-0175">Coiled coil</keyword>
<evidence type="ECO:0000256" key="1">
    <source>
        <dbReference type="SAM" id="Coils"/>
    </source>
</evidence>
<dbReference type="AlphaFoldDB" id="A0A427YSE0"/>
<keyword evidence="4" id="KW-1185">Reference proteome</keyword>
<protein>
    <recommendedName>
        <fullName evidence="5">SWI5-dependent HO expression protein 3</fullName>
    </recommendedName>
</protein>